<sequence>MSSSPEPRPSAQPPKRGPLAWLVFLAAIAAVLAVAAGCMTMMYAPIFTGGS</sequence>
<keyword evidence="1" id="KW-0812">Transmembrane</keyword>
<feature type="transmembrane region" description="Helical" evidence="1">
    <location>
        <begin position="20"/>
        <end position="44"/>
    </location>
</feature>
<organism evidence="2 3">
    <name type="scientific">Spinactinospora alkalitolerans</name>
    <dbReference type="NCBI Taxonomy" id="687207"/>
    <lineage>
        <taxon>Bacteria</taxon>
        <taxon>Bacillati</taxon>
        <taxon>Actinomycetota</taxon>
        <taxon>Actinomycetes</taxon>
        <taxon>Streptosporangiales</taxon>
        <taxon>Nocardiopsidaceae</taxon>
        <taxon>Spinactinospora</taxon>
    </lineage>
</organism>
<reference evidence="2 3" key="1">
    <citation type="submission" date="2020-07" db="EMBL/GenBank/DDBJ databases">
        <title>Sequencing the genomes of 1000 actinobacteria strains.</title>
        <authorList>
            <person name="Klenk H.-P."/>
        </authorList>
    </citation>
    <scope>NUCLEOTIDE SEQUENCE [LARGE SCALE GENOMIC DNA]</scope>
    <source>
        <strain evidence="2 3">CXB654</strain>
    </source>
</reference>
<dbReference type="AlphaFoldDB" id="A0A852U012"/>
<protein>
    <submittedName>
        <fullName evidence="2">Uncharacterized protein</fullName>
    </submittedName>
</protein>
<evidence type="ECO:0000256" key="1">
    <source>
        <dbReference type="SAM" id="Phobius"/>
    </source>
</evidence>
<evidence type="ECO:0000313" key="2">
    <source>
        <dbReference type="EMBL" id="NYE48895.1"/>
    </source>
</evidence>
<dbReference type="RefSeq" id="WP_179644645.1">
    <property type="nucleotide sequence ID" value="NZ_BAAAYY010000031.1"/>
</dbReference>
<name>A0A852U012_9ACTN</name>
<comment type="caution">
    <text evidence="2">The sequence shown here is derived from an EMBL/GenBank/DDBJ whole genome shotgun (WGS) entry which is preliminary data.</text>
</comment>
<dbReference type="Proteomes" id="UP000589036">
    <property type="component" value="Unassembled WGS sequence"/>
</dbReference>
<evidence type="ECO:0000313" key="3">
    <source>
        <dbReference type="Proteomes" id="UP000589036"/>
    </source>
</evidence>
<keyword evidence="1" id="KW-1133">Transmembrane helix</keyword>
<dbReference type="EMBL" id="JACCCC010000001">
    <property type="protein sequence ID" value="NYE48895.1"/>
    <property type="molecule type" value="Genomic_DNA"/>
</dbReference>
<keyword evidence="1" id="KW-0472">Membrane</keyword>
<gene>
    <name evidence="2" type="ORF">HDA32_004015</name>
</gene>
<keyword evidence="3" id="KW-1185">Reference proteome</keyword>
<proteinExistence type="predicted"/>
<accession>A0A852U012</accession>